<proteinExistence type="inferred from homology"/>
<dbReference type="GO" id="GO:0005886">
    <property type="term" value="C:plasma membrane"/>
    <property type="evidence" value="ECO:0007669"/>
    <property type="project" value="UniProtKB-SubCell"/>
</dbReference>
<dbReference type="RefSeq" id="WP_183356680.1">
    <property type="nucleotide sequence ID" value="NZ_BLXX01000022.1"/>
</dbReference>
<evidence type="ECO:0000256" key="2">
    <source>
        <dbReference type="ARBA" id="ARBA00008929"/>
    </source>
</evidence>
<dbReference type="InterPro" id="IPR005614">
    <property type="entry name" value="NrfD-like"/>
</dbReference>
<dbReference type="PANTHER" id="PTHR30074:SF4">
    <property type="entry name" value="NI_FE-HYDROGENASE 2 B-TYPE CYTOCHROME SUBUNIT-RELATED"/>
    <property type="match status" value="1"/>
</dbReference>
<keyword evidence="4 7" id="KW-0812">Transmembrane</keyword>
<evidence type="ECO:0000256" key="7">
    <source>
        <dbReference type="SAM" id="Phobius"/>
    </source>
</evidence>
<dbReference type="GO" id="GO:0009061">
    <property type="term" value="P:anaerobic respiration"/>
    <property type="evidence" value="ECO:0007669"/>
    <property type="project" value="TreeGrafter"/>
</dbReference>
<accession>A0A6V8MPA7</accession>
<evidence type="ECO:0000256" key="6">
    <source>
        <dbReference type="ARBA" id="ARBA00023136"/>
    </source>
</evidence>
<feature type="transmembrane region" description="Helical" evidence="7">
    <location>
        <begin position="20"/>
        <end position="38"/>
    </location>
</feature>
<evidence type="ECO:0000256" key="5">
    <source>
        <dbReference type="ARBA" id="ARBA00022989"/>
    </source>
</evidence>
<dbReference type="EMBL" id="BLXX01000022">
    <property type="protein sequence ID" value="GFO61896.1"/>
    <property type="molecule type" value="Genomic_DNA"/>
</dbReference>
<dbReference type="Proteomes" id="UP000556026">
    <property type="component" value="Unassembled WGS sequence"/>
</dbReference>
<feature type="transmembrane region" description="Helical" evidence="7">
    <location>
        <begin position="197"/>
        <end position="222"/>
    </location>
</feature>
<dbReference type="InterPro" id="IPR051817">
    <property type="entry name" value="FDH_cytochrome_b556_subunit"/>
</dbReference>
<comment type="subcellular location">
    <subcellularLocation>
        <location evidence="1">Cell membrane</location>
        <topology evidence="1">Multi-pass membrane protein</topology>
    </subcellularLocation>
</comment>
<feature type="transmembrane region" description="Helical" evidence="7">
    <location>
        <begin position="272"/>
        <end position="289"/>
    </location>
</feature>
<dbReference type="Gene3D" id="1.20.1630.10">
    <property type="entry name" value="Formate dehydrogenase/DMSO reductase domain"/>
    <property type="match status" value="1"/>
</dbReference>
<evidence type="ECO:0000313" key="9">
    <source>
        <dbReference type="Proteomes" id="UP000556026"/>
    </source>
</evidence>
<feature type="transmembrane region" description="Helical" evidence="7">
    <location>
        <begin position="234"/>
        <end position="260"/>
    </location>
</feature>
<feature type="transmembrane region" description="Helical" evidence="7">
    <location>
        <begin position="373"/>
        <end position="394"/>
    </location>
</feature>
<feature type="transmembrane region" description="Helical" evidence="7">
    <location>
        <begin position="133"/>
        <end position="153"/>
    </location>
</feature>
<name>A0A6V8MPA7_9BACT</name>
<feature type="transmembrane region" description="Helical" evidence="7">
    <location>
        <begin position="340"/>
        <end position="361"/>
    </location>
</feature>
<dbReference type="PANTHER" id="PTHR30074">
    <property type="entry name" value="FORMATE DEHYDROGENASE, NITRATE-INDUCIBLE, CYTOCHROME B556 FDN SUBUNIT"/>
    <property type="match status" value="1"/>
</dbReference>
<reference evidence="9" key="1">
    <citation type="submission" date="2020-06" db="EMBL/GenBank/DDBJ databases">
        <title>Draft genomic sequence of Geomonas sp. Red330.</title>
        <authorList>
            <person name="Itoh H."/>
            <person name="Zhenxing X."/>
            <person name="Ushijima N."/>
            <person name="Masuda Y."/>
            <person name="Shiratori Y."/>
            <person name="Senoo K."/>
        </authorList>
    </citation>
    <scope>NUCLEOTIDE SEQUENCE [LARGE SCALE GENOMIC DNA]</scope>
    <source>
        <strain evidence="9">Red330</strain>
    </source>
</reference>
<evidence type="ECO:0000313" key="8">
    <source>
        <dbReference type="EMBL" id="GFO61896.1"/>
    </source>
</evidence>
<dbReference type="Pfam" id="PF03916">
    <property type="entry name" value="NrfD"/>
    <property type="match status" value="1"/>
</dbReference>
<keyword evidence="3" id="KW-1003">Cell membrane</keyword>
<evidence type="ECO:0000256" key="4">
    <source>
        <dbReference type="ARBA" id="ARBA00022692"/>
    </source>
</evidence>
<dbReference type="NCBIfam" id="NF008133">
    <property type="entry name" value="PRK10881.1"/>
    <property type="match status" value="1"/>
</dbReference>
<sequence>MLGRNKGYSRSNRRILTKPFFVLLGLSLLGLYFIGVRFTKGIGAVSNLSDGYPWGIWVAYDVAIGTAITCGGYAVAALLYIRNNWRFHPLIKSAILISLFGSCLAASSVIVDIGRPWNAYGFFVPTHSQPSSALFQLAIGLLGFLVAQSLEYFPGLFRLLETGNRESRWHRLLSRFLIDRRDHPADPDRVLRRLNRLLRGVVAVGIFLPTIHQSALGSLMLIASTKLHPIWHTAFLPLLFLINCIYLGYGMVVLESLVASQVLEREYDTDELAQLARFVPWLTGIWFLIRVGDLVQRDQVSAVFHGDFYSGFFLAEFFLLLVGAAPLFSGEYRRSPRWLFISAALILLGGGLYRFNVYLIGFDPGAGWHYFPSFAEVMIPVGIVSLEVLCYQLLIKMLPEFPEYPAAQREVAQQAPEALQCRR</sequence>
<comment type="similarity">
    <text evidence="2">Belongs to the NrfD family.</text>
</comment>
<keyword evidence="6 7" id="KW-0472">Membrane</keyword>
<feature type="transmembrane region" description="Helical" evidence="7">
    <location>
        <begin position="93"/>
        <end position="113"/>
    </location>
</feature>
<keyword evidence="9" id="KW-1185">Reference proteome</keyword>
<comment type="caution">
    <text evidence="8">The sequence shown here is derived from an EMBL/GenBank/DDBJ whole genome shotgun (WGS) entry which is preliminary data.</text>
</comment>
<organism evidence="8 9">
    <name type="scientific">Geomonas silvestris</name>
    <dbReference type="NCBI Taxonomy" id="2740184"/>
    <lineage>
        <taxon>Bacteria</taxon>
        <taxon>Pseudomonadati</taxon>
        <taxon>Thermodesulfobacteriota</taxon>
        <taxon>Desulfuromonadia</taxon>
        <taxon>Geobacterales</taxon>
        <taxon>Geobacteraceae</taxon>
        <taxon>Geomonas</taxon>
    </lineage>
</organism>
<dbReference type="AlphaFoldDB" id="A0A6V8MPA7"/>
<evidence type="ECO:0000256" key="1">
    <source>
        <dbReference type="ARBA" id="ARBA00004651"/>
    </source>
</evidence>
<protein>
    <submittedName>
        <fullName evidence="8">Ni/Fe-hydrogenase cytochrome b subunit</fullName>
    </submittedName>
</protein>
<keyword evidence="5 7" id="KW-1133">Transmembrane helix</keyword>
<feature type="transmembrane region" description="Helical" evidence="7">
    <location>
        <begin position="58"/>
        <end position="81"/>
    </location>
</feature>
<evidence type="ECO:0000256" key="3">
    <source>
        <dbReference type="ARBA" id="ARBA00022475"/>
    </source>
</evidence>
<feature type="transmembrane region" description="Helical" evidence="7">
    <location>
        <begin position="309"/>
        <end position="328"/>
    </location>
</feature>
<gene>
    <name evidence="8" type="primary">hybB_2</name>
    <name evidence="8" type="ORF">GMST_42210</name>
</gene>